<accession>A0AC35F335</accession>
<reference evidence="2" key="1">
    <citation type="submission" date="2022-11" db="UniProtKB">
        <authorList>
            <consortium name="WormBaseParasite"/>
        </authorList>
    </citation>
    <scope>IDENTIFICATION</scope>
</reference>
<sequence>MSKINEKGDSTMKKAVSDLIQKVLMVPPKHFTVEYSINPWMGGKVDQPKAQKQWDALKQAIEKQGVKVLTLDPVKGLPDMVFVCNSGIIHDKNVYLSKFRHKERTGEQNHYLEWFKANNYKVFGEDYPEYFEGGGDACFSDYKTLWAGYGSRSNKSVYEKVKEIGDFTTVICDLVDPKFYHLDTCFCPVGSTSALWYPQAFSEATQKEIRSRLPDAIEVDDKEAAAFVCNAITIRNDVISPIGVSEKTKQALSKIGYTVTEVDMSEFMKSGGACQCLILKL</sequence>
<dbReference type="WBParaSite" id="PS1159_v2.g12658.t1">
    <property type="protein sequence ID" value="PS1159_v2.g12658.t1"/>
    <property type="gene ID" value="PS1159_v2.g12658"/>
</dbReference>
<organism evidence="1 2">
    <name type="scientific">Panagrolaimus sp. PS1159</name>
    <dbReference type="NCBI Taxonomy" id="55785"/>
    <lineage>
        <taxon>Eukaryota</taxon>
        <taxon>Metazoa</taxon>
        <taxon>Ecdysozoa</taxon>
        <taxon>Nematoda</taxon>
        <taxon>Chromadorea</taxon>
        <taxon>Rhabditida</taxon>
        <taxon>Tylenchina</taxon>
        <taxon>Panagrolaimomorpha</taxon>
        <taxon>Panagrolaimoidea</taxon>
        <taxon>Panagrolaimidae</taxon>
        <taxon>Panagrolaimus</taxon>
    </lineage>
</organism>
<dbReference type="Proteomes" id="UP000887580">
    <property type="component" value="Unplaced"/>
</dbReference>
<protein>
    <submittedName>
        <fullName evidence="2">Amidinotransferase</fullName>
    </submittedName>
</protein>
<proteinExistence type="predicted"/>
<name>A0AC35F335_9BILA</name>
<evidence type="ECO:0000313" key="2">
    <source>
        <dbReference type="WBParaSite" id="PS1159_v2.g12658.t1"/>
    </source>
</evidence>
<evidence type="ECO:0000313" key="1">
    <source>
        <dbReference type="Proteomes" id="UP000887580"/>
    </source>
</evidence>